<evidence type="ECO:0000256" key="7">
    <source>
        <dbReference type="ARBA" id="ARBA00023002"/>
    </source>
</evidence>
<gene>
    <name evidence="15" type="primary">fadB</name>
    <name evidence="15" type="ORF">GPA22_00760</name>
</gene>
<dbReference type="InterPro" id="IPR029045">
    <property type="entry name" value="ClpP/crotonase-like_dom_sf"/>
</dbReference>
<comment type="similarity">
    <text evidence="3">In the N-terminal section; belongs to the enoyl-CoA hydratase/isomerase family.</text>
</comment>
<dbReference type="PANTHER" id="PTHR43612">
    <property type="entry name" value="TRIFUNCTIONAL ENZYME SUBUNIT ALPHA"/>
    <property type="match status" value="1"/>
</dbReference>
<dbReference type="Pfam" id="PF00725">
    <property type="entry name" value="3HCDH"/>
    <property type="match status" value="2"/>
</dbReference>
<evidence type="ECO:0000256" key="4">
    <source>
        <dbReference type="ARBA" id="ARBA00012076"/>
    </source>
</evidence>
<dbReference type="Pfam" id="PF02737">
    <property type="entry name" value="3HCDH_N"/>
    <property type="match status" value="1"/>
</dbReference>
<evidence type="ECO:0000256" key="5">
    <source>
        <dbReference type="ARBA" id="ARBA00022832"/>
    </source>
</evidence>
<dbReference type="Gene3D" id="3.40.50.720">
    <property type="entry name" value="NAD(P)-binding Rossmann-like Domain"/>
    <property type="match status" value="1"/>
</dbReference>
<dbReference type="EC" id="4.2.1.17" evidence="4"/>
<evidence type="ECO:0000256" key="6">
    <source>
        <dbReference type="ARBA" id="ARBA00022963"/>
    </source>
</evidence>
<dbReference type="InterPro" id="IPR036291">
    <property type="entry name" value="NAD(P)-bd_dom_sf"/>
</dbReference>
<feature type="domain" description="3-hydroxyacyl-CoA dehydrogenase C-terminal" evidence="13">
    <location>
        <begin position="627"/>
        <end position="693"/>
    </location>
</feature>
<keyword evidence="10" id="KW-0456">Lyase</keyword>
<organism evidence="15 16">
    <name type="scientific">Aromatoleum toluvorans</name>
    <dbReference type="NCBI Taxonomy" id="92002"/>
    <lineage>
        <taxon>Bacteria</taxon>
        <taxon>Pseudomonadati</taxon>
        <taxon>Pseudomonadota</taxon>
        <taxon>Betaproteobacteria</taxon>
        <taxon>Rhodocyclales</taxon>
        <taxon>Rhodocyclaceae</taxon>
        <taxon>Aromatoleum</taxon>
    </lineage>
</organism>
<dbReference type="RefSeq" id="WP_169254184.1">
    <property type="nucleotide sequence ID" value="NZ_WTVN01000001.1"/>
</dbReference>
<dbReference type="Gene3D" id="3.90.226.10">
    <property type="entry name" value="2-enoyl-CoA Hydratase, Chain A, domain 1"/>
    <property type="match status" value="1"/>
</dbReference>
<keyword evidence="6" id="KW-0442">Lipid degradation</keyword>
<dbReference type="SUPFAM" id="SSF52096">
    <property type="entry name" value="ClpP/crotonase"/>
    <property type="match status" value="1"/>
</dbReference>
<dbReference type="InterPro" id="IPR050136">
    <property type="entry name" value="FA_oxidation_alpha_subunit"/>
</dbReference>
<name>A0ABX1PUH4_9RHOO</name>
<comment type="pathway">
    <text evidence="1">Lipid metabolism; fatty acid beta-oxidation.</text>
</comment>
<accession>A0ABX1PUH4</accession>
<proteinExistence type="inferred from homology"/>
<dbReference type="InterPro" id="IPR006180">
    <property type="entry name" value="3-OHacyl-CoA_DH_CS"/>
</dbReference>
<dbReference type="PANTHER" id="PTHR43612:SF3">
    <property type="entry name" value="TRIFUNCTIONAL ENZYME SUBUNIT ALPHA, MITOCHONDRIAL"/>
    <property type="match status" value="1"/>
</dbReference>
<comment type="caution">
    <text evidence="15">The sequence shown here is derived from an EMBL/GenBank/DDBJ whole genome shotgun (WGS) entry which is preliminary data.</text>
</comment>
<evidence type="ECO:0000256" key="11">
    <source>
        <dbReference type="ARBA" id="ARBA00023268"/>
    </source>
</evidence>
<dbReference type="PROSITE" id="PS00067">
    <property type="entry name" value="3HCDH"/>
    <property type="match status" value="1"/>
</dbReference>
<evidence type="ECO:0000256" key="8">
    <source>
        <dbReference type="ARBA" id="ARBA00023027"/>
    </source>
</evidence>
<evidence type="ECO:0000256" key="12">
    <source>
        <dbReference type="ARBA" id="ARBA00049556"/>
    </source>
</evidence>
<evidence type="ECO:0000313" key="16">
    <source>
        <dbReference type="Proteomes" id="UP000623795"/>
    </source>
</evidence>
<sequence length="716" mass="76397">MFQGNSIRLQRIEEGFVELCFDRNEDAINKFDERTLDELAQAVASIAADGTITGVLITSAKSVFVVGADINEFAAAFRLSEADLAARNLKLNRGFIGLEDLAVPSVAAINGIALGGGMELTLAAALRAISADALIGLPEVKLGLIPGLGGTLRTPRIAGADVALDLITGGKPLTAPAAQAAGLVDTVCTAPELRATALGLLRQARDGAIDWRQRQARKRLLPADEAARQQAALLARRGDIAARSPKHQPAALVALDLMARAAAQPRDAALAQEAESFAQVAKTQAADALIQTFHNEQALKKLFRQHGRDGRPIKQAAVLGAGIMGGGIAFTSALRSIPTRLKDLAPAQLDLGMAEVDRQLARQIKGGRLDAARAKTVRDSLVPQLNDAGFDNVDIVIEAIVERLETKREVLAALEPRLRSDAIIASNTSSLLIDDIAQALARPENLVGMHFFNPVPAMALVEVVQGSRTRAETVSTAVAYAVAMGKTPIVVKDCPGFLVNRILTPYVIAFLQLLAEGADFAQVDRVMEAFGWPMGPAWLQDVIGMDTGAHVWQVISAGYPQRMALPEHDAVRLMVAHKRYGQKNGAGFYHYDTDAAGKPRKSVSDETYALLATIQPTAPRAFSDTEIVERLMLPMIVEAAHALADGVVASAGELDMALLLGLGFPAHLGGPLKYADWIGLDHVVRQCDHYATLGRHYESTGQMRALAAARQKFHPA</sequence>
<protein>
    <recommendedName>
        <fullName evidence="4">enoyl-CoA hydratase</fullName>
        <ecNumber evidence="4">4.2.1.17</ecNumber>
    </recommendedName>
</protein>
<keyword evidence="11" id="KW-0511">Multifunctional enzyme</keyword>
<dbReference type="NCBIfam" id="NF008727">
    <property type="entry name" value="PRK11730.1"/>
    <property type="match status" value="1"/>
</dbReference>
<keyword evidence="5" id="KW-0276">Fatty acid metabolism</keyword>
<evidence type="ECO:0000256" key="3">
    <source>
        <dbReference type="ARBA" id="ARBA00008750"/>
    </source>
</evidence>
<dbReference type="InterPro" id="IPR006108">
    <property type="entry name" value="3HC_DH_C"/>
</dbReference>
<evidence type="ECO:0000256" key="2">
    <source>
        <dbReference type="ARBA" id="ARBA00007005"/>
    </source>
</evidence>
<dbReference type="SUPFAM" id="SSF51735">
    <property type="entry name" value="NAD(P)-binding Rossmann-fold domains"/>
    <property type="match status" value="1"/>
</dbReference>
<dbReference type="InterPro" id="IPR008927">
    <property type="entry name" value="6-PGluconate_DH-like_C_sf"/>
</dbReference>
<dbReference type="Pfam" id="PF00378">
    <property type="entry name" value="ECH_1"/>
    <property type="match status" value="1"/>
</dbReference>
<feature type="domain" description="3-hydroxyacyl-CoA dehydrogenase NAD binding" evidence="14">
    <location>
        <begin position="316"/>
        <end position="494"/>
    </location>
</feature>
<keyword evidence="8" id="KW-0520">NAD</keyword>
<feature type="domain" description="3-hydroxyacyl-CoA dehydrogenase C-terminal" evidence="13">
    <location>
        <begin position="496"/>
        <end position="591"/>
    </location>
</feature>
<dbReference type="InterPro" id="IPR006176">
    <property type="entry name" value="3-OHacyl-CoA_DH_NAD-bd"/>
</dbReference>
<evidence type="ECO:0000256" key="9">
    <source>
        <dbReference type="ARBA" id="ARBA00023098"/>
    </source>
</evidence>
<reference evidence="15 16" key="1">
    <citation type="submission" date="2019-12" db="EMBL/GenBank/DDBJ databases">
        <title>Comparative genomics gives insights into the taxonomy of the Azoarcus-Aromatoleum group and reveals separate origins of nif in the plant-associated Azoarcus and non-plant-associated Aromatoleum sub-groups.</title>
        <authorList>
            <person name="Lafos M."/>
            <person name="Maluk M."/>
            <person name="Batista M."/>
            <person name="Junghare M."/>
            <person name="Carmona M."/>
            <person name="Faoro H."/>
            <person name="Cruz L.M."/>
            <person name="Battistoni F."/>
            <person name="De Souza E."/>
            <person name="Pedrosa F."/>
            <person name="Chen W.-M."/>
            <person name="Poole P.S."/>
            <person name="Dixon R.A."/>
            <person name="James E.K."/>
        </authorList>
    </citation>
    <scope>NUCLEOTIDE SEQUENCE [LARGE SCALE GENOMIC DNA]</scope>
    <source>
        <strain evidence="15 16">Td21</strain>
    </source>
</reference>
<comment type="similarity">
    <text evidence="2">In the central section; belongs to the 3-hydroxyacyl-CoA dehydrogenase family.</text>
</comment>
<keyword evidence="7" id="KW-0560">Oxidoreductase</keyword>
<evidence type="ECO:0000313" key="15">
    <source>
        <dbReference type="EMBL" id="NMG42270.1"/>
    </source>
</evidence>
<dbReference type="Gene3D" id="1.10.1040.50">
    <property type="match status" value="1"/>
</dbReference>
<dbReference type="SUPFAM" id="SSF48179">
    <property type="entry name" value="6-phosphogluconate dehydrogenase C-terminal domain-like"/>
    <property type="match status" value="2"/>
</dbReference>
<dbReference type="EMBL" id="WTVN01000001">
    <property type="protein sequence ID" value="NMG42270.1"/>
    <property type="molecule type" value="Genomic_DNA"/>
</dbReference>
<evidence type="ECO:0000256" key="1">
    <source>
        <dbReference type="ARBA" id="ARBA00005005"/>
    </source>
</evidence>
<evidence type="ECO:0000256" key="10">
    <source>
        <dbReference type="ARBA" id="ARBA00023239"/>
    </source>
</evidence>
<comment type="catalytic activity">
    <reaction evidence="12">
        <text>a (3S)-3-hydroxyacyl-CoA + NAD(+) = a 3-oxoacyl-CoA + NADH + H(+)</text>
        <dbReference type="Rhea" id="RHEA:22432"/>
        <dbReference type="ChEBI" id="CHEBI:15378"/>
        <dbReference type="ChEBI" id="CHEBI:57318"/>
        <dbReference type="ChEBI" id="CHEBI:57540"/>
        <dbReference type="ChEBI" id="CHEBI:57945"/>
        <dbReference type="ChEBI" id="CHEBI:90726"/>
        <dbReference type="EC" id="1.1.1.35"/>
    </reaction>
</comment>
<evidence type="ECO:0000259" key="13">
    <source>
        <dbReference type="Pfam" id="PF00725"/>
    </source>
</evidence>
<dbReference type="InterPro" id="IPR001753">
    <property type="entry name" value="Enoyl-CoA_hydra/iso"/>
</dbReference>
<keyword evidence="16" id="KW-1185">Reference proteome</keyword>
<evidence type="ECO:0000259" key="14">
    <source>
        <dbReference type="Pfam" id="PF02737"/>
    </source>
</evidence>
<dbReference type="CDD" id="cd06558">
    <property type="entry name" value="crotonase-like"/>
    <property type="match status" value="1"/>
</dbReference>
<keyword evidence="9" id="KW-0443">Lipid metabolism</keyword>
<dbReference type="Proteomes" id="UP000623795">
    <property type="component" value="Unassembled WGS sequence"/>
</dbReference>